<gene>
    <name evidence="8" type="ORF">DKM44_06810</name>
</gene>
<dbReference type="GO" id="GO:0042597">
    <property type="term" value="C:periplasmic space"/>
    <property type="evidence" value="ECO:0007669"/>
    <property type="project" value="UniProtKB-SubCell"/>
</dbReference>
<evidence type="ECO:0000256" key="6">
    <source>
        <dbReference type="ARBA" id="ARBA00022841"/>
    </source>
</evidence>
<dbReference type="AlphaFoldDB" id="A0A2Z3JPB2"/>
<sequence length="154" mass="17383">MNREIDYIKNPESKIISDADSIIDDTLINNILVGTSYSEESLGNNLRFANFLRMFSHSDVLNCSKGGGGLSSAMRDFIESPQFVDSQPHTLVWEFPLTLIRDSSDKLNQIIAAIKFHTCKANEIRRLSSIGPVFAFPQIHSIVRINFLIRQPQI</sequence>
<dbReference type="UniPathway" id="UPA00286"/>
<reference evidence="8 9" key="1">
    <citation type="submission" date="2018-05" db="EMBL/GenBank/DDBJ databases">
        <title>Complete Genome Sequence of Deinococcus sp. strain 17bor-2.</title>
        <authorList>
            <person name="Srinivasan S."/>
        </authorList>
    </citation>
    <scope>NUCLEOTIDE SEQUENCE [LARGE SCALE GENOMIC DNA]</scope>
    <source>
        <strain evidence="8 9">17bor-2</strain>
    </source>
</reference>
<keyword evidence="4" id="KW-0732">Signal</keyword>
<evidence type="ECO:0000256" key="1">
    <source>
        <dbReference type="ARBA" id="ARBA00004418"/>
    </source>
</evidence>
<evidence type="ECO:0000313" key="9">
    <source>
        <dbReference type="Proteomes" id="UP000245368"/>
    </source>
</evidence>
<evidence type="ECO:0000256" key="4">
    <source>
        <dbReference type="ARBA" id="ARBA00022729"/>
    </source>
</evidence>
<evidence type="ECO:0000313" key="8">
    <source>
        <dbReference type="EMBL" id="AWN22974.1"/>
    </source>
</evidence>
<comment type="subcellular location">
    <subcellularLocation>
        <location evidence="1">Periplasm</location>
    </subcellularLocation>
</comment>
<keyword evidence="9" id="KW-1185">Reference proteome</keyword>
<name>A0A2Z3JPB2_9DEIO</name>
<keyword evidence="3" id="KW-0808">Transferase</keyword>
<dbReference type="KEGG" id="dez:DKM44_06810"/>
<dbReference type="Proteomes" id="UP000245368">
    <property type="component" value="Chromosome"/>
</dbReference>
<evidence type="ECO:0000259" key="7">
    <source>
        <dbReference type="Pfam" id="PF16822"/>
    </source>
</evidence>
<dbReference type="OrthoDB" id="5657087at2"/>
<keyword evidence="6" id="KW-0016">Alginate biosynthesis</keyword>
<proteinExistence type="predicted"/>
<dbReference type="GO" id="GO:0042121">
    <property type="term" value="P:alginic acid biosynthetic process"/>
    <property type="evidence" value="ECO:0007669"/>
    <property type="project" value="UniProtKB-UniPathway"/>
</dbReference>
<organism evidence="8 9">
    <name type="scientific">Deinococcus irradiatisoli</name>
    <dbReference type="NCBI Taxonomy" id="2202254"/>
    <lineage>
        <taxon>Bacteria</taxon>
        <taxon>Thermotogati</taxon>
        <taxon>Deinococcota</taxon>
        <taxon>Deinococci</taxon>
        <taxon>Deinococcales</taxon>
        <taxon>Deinococcaceae</taxon>
        <taxon>Deinococcus</taxon>
    </lineage>
</organism>
<dbReference type="EMBL" id="CP029494">
    <property type="protein sequence ID" value="AWN22974.1"/>
    <property type="molecule type" value="Genomic_DNA"/>
</dbReference>
<dbReference type="GO" id="GO:0016740">
    <property type="term" value="F:transferase activity"/>
    <property type="evidence" value="ECO:0007669"/>
    <property type="project" value="UniProtKB-KW"/>
</dbReference>
<evidence type="ECO:0000256" key="2">
    <source>
        <dbReference type="ARBA" id="ARBA00005182"/>
    </source>
</evidence>
<evidence type="ECO:0000256" key="3">
    <source>
        <dbReference type="ARBA" id="ARBA00022679"/>
    </source>
</evidence>
<protein>
    <recommendedName>
        <fullName evidence="7">AlgX/AlgJ SGNH hydrolase-like domain-containing protein</fullName>
    </recommendedName>
</protein>
<dbReference type="RefSeq" id="WP_109826391.1">
    <property type="nucleotide sequence ID" value="NZ_CP029494.1"/>
</dbReference>
<accession>A0A2Z3JPB2</accession>
<keyword evidence="5" id="KW-0574">Periplasm</keyword>
<feature type="domain" description="AlgX/AlgJ SGNH hydrolase-like" evidence="7">
    <location>
        <begin position="15"/>
        <end position="96"/>
    </location>
</feature>
<dbReference type="Pfam" id="PF16822">
    <property type="entry name" value="ALGX"/>
    <property type="match status" value="1"/>
</dbReference>
<comment type="pathway">
    <text evidence="2">Glycan biosynthesis; alginate biosynthesis.</text>
</comment>
<dbReference type="InterPro" id="IPR031811">
    <property type="entry name" value="ALGX/ALGJ_SGNH-like"/>
</dbReference>
<evidence type="ECO:0000256" key="5">
    <source>
        <dbReference type="ARBA" id="ARBA00022764"/>
    </source>
</evidence>